<evidence type="ECO:0000313" key="9">
    <source>
        <dbReference type="Proteomes" id="UP001168972"/>
    </source>
</evidence>
<gene>
    <name evidence="8" type="ORF">PV327_009280</name>
</gene>
<accession>A0AA39FTX6</accession>
<evidence type="ECO:0000256" key="3">
    <source>
        <dbReference type="ARBA" id="ARBA00022989"/>
    </source>
</evidence>
<dbReference type="EMBL" id="JAQQBR010000005">
    <property type="protein sequence ID" value="KAK0175536.1"/>
    <property type="molecule type" value="Genomic_DNA"/>
</dbReference>
<reference evidence="8" key="2">
    <citation type="submission" date="2023-03" db="EMBL/GenBank/DDBJ databases">
        <authorList>
            <person name="Inwood S.N."/>
            <person name="Skelly J.G."/>
            <person name="Guhlin J."/>
            <person name="Harrop T.W.R."/>
            <person name="Goldson S.G."/>
            <person name="Dearden P.K."/>
        </authorList>
    </citation>
    <scope>NUCLEOTIDE SEQUENCE</scope>
    <source>
        <strain evidence="8">Lincoln</strain>
        <tissue evidence="8">Whole body</tissue>
    </source>
</reference>
<dbReference type="AlphaFoldDB" id="A0AA39FTX6"/>
<feature type="transmembrane region" description="Helical" evidence="6">
    <location>
        <begin position="87"/>
        <end position="108"/>
    </location>
</feature>
<dbReference type="GO" id="GO:0005886">
    <property type="term" value="C:plasma membrane"/>
    <property type="evidence" value="ECO:0007669"/>
    <property type="project" value="TreeGrafter"/>
</dbReference>
<evidence type="ECO:0000256" key="6">
    <source>
        <dbReference type="SAM" id="Phobius"/>
    </source>
</evidence>
<feature type="transmembrane region" description="Helical" evidence="6">
    <location>
        <begin position="128"/>
        <end position="149"/>
    </location>
</feature>
<proteinExistence type="predicted"/>
<keyword evidence="4 5" id="KW-0472">Membrane</keyword>
<dbReference type="Proteomes" id="UP001168972">
    <property type="component" value="Unassembled WGS sequence"/>
</dbReference>
<dbReference type="Pfam" id="PF01284">
    <property type="entry name" value="MARVEL"/>
    <property type="match status" value="1"/>
</dbReference>
<dbReference type="InterPro" id="IPR038976">
    <property type="entry name" value="Ssk"/>
</dbReference>
<feature type="transmembrane region" description="Helical" evidence="6">
    <location>
        <begin position="24"/>
        <end position="45"/>
    </location>
</feature>
<comment type="caution">
    <text evidence="8">The sequence shown here is derived from an EMBL/GenBank/DDBJ whole genome shotgun (WGS) entry which is preliminary data.</text>
</comment>
<dbReference type="InterPro" id="IPR008253">
    <property type="entry name" value="Marvel"/>
</dbReference>
<evidence type="ECO:0000259" key="7">
    <source>
        <dbReference type="PROSITE" id="PS51225"/>
    </source>
</evidence>
<organism evidence="8 9">
    <name type="scientific">Microctonus hyperodae</name>
    <name type="common">Parasitoid wasp</name>
    <dbReference type="NCBI Taxonomy" id="165561"/>
    <lineage>
        <taxon>Eukaryota</taxon>
        <taxon>Metazoa</taxon>
        <taxon>Ecdysozoa</taxon>
        <taxon>Arthropoda</taxon>
        <taxon>Hexapoda</taxon>
        <taxon>Insecta</taxon>
        <taxon>Pterygota</taxon>
        <taxon>Neoptera</taxon>
        <taxon>Endopterygota</taxon>
        <taxon>Hymenoptera</taxon>
        <taxon>Apocrita</taxon>
        <taxon>Ichneumonoidea</taxon>
        <taxon>Braconidae</taxon>
        <taxon>Euphorinae</taxon>
        <taxon>Microctonus</taxon>
    </lineage>
</organism>
<evidence type="ECO:0000313" key="8">
    <source>
        <dbReference type="EMBL" id="KAK0175536.1"/>
    </source>
</evidence>
<name>A0AA39FTX6_MICHY</name>
<keyword evidence="3 6" id="KW-1133">Transmembrane helix</keyword>
<dbReference type="PANTHER" id="PTHR36692">
    <property type="entry name" value="PROTEIN SNAKESKIN"/>
    <property type="match status" value="1"/>
</dbReference>
<feature type="transmembrane region" description="Helical" evidence="6">
    <location>
        <begin position="57"/>
        <end position="80"/>
    </location>
</feature>
<evidence type="ECO:0000256" key="4">
    <source>
        <dbReference type="ARBA" id="ARBA00023136"/>
    </source>
</evidence>
<sequence length="154" mass="17562">MAEEEGVRSRIPNSIKGYLRETPFFCKVIELLFCIIATGLIVDPFNNRMQSNLNHAGVIYVALCGYIMINAILIFCYLLGEKLNKKTAIIFSGLGAIMCFTAGIILIHDWKNFQNNYISRYQDQYLEQMLSSGIFSILASIIFAIETFFTNKYE</sequence>
<keyword evidence="9" id="KW-1185">Reference proteome</keyword>
<dbReference type="PANTHER" id="PTHR36692:SF2">
    <property type="entry name" value="GEO12064P1"/>
    <property type="match status" value="1"/>
</dbReference>
<protein>
    <recommendedName>
        <fullName evidence="7">MARVEL domain-containing protein</fullName>
    </recommendedName>
</protein>
<feature type="domain" description="MARVEL" evidence="7">
    <location>
        <begin position="18"/>
        <end position="154"/>
    </location>
</feature>
<evidence type="ECO:0000256" key="5">
    <source>
        <dbReference type="PROSITE-ProRule" id="PRU00581"/>
    </source>
</evidence>
<reference evidence="8" key="1">
    <citation type="journal article" date="2023" name="bioRxiv">
        <title>Scaffold-level genome assemblies of two parasitoid biocontrol wasps reveal the parthenogenesis mechanism and an associated novel virus.</title>
        <authorList>
            <person name="Inwood S."/>
            <person name="Skelly J."/>
            <person name="Guhlin J."/>
            <person name="Harrop T."/>
            <person name="Goldson S."/>
            <person name="Dearden P."/>
        </authorList>
    </citation>
    <scope>NUCLEOTIDE SEQUENCE</scope>
    <source>
        <strain evidence="8">Lincoln</strain>
        <tissue evidence="8">Whole body</tissue>
    </source>
</reference>
<dbReference type="GO" id="GO:0019991">
    <property type="term" value="P:septate junction assembly"/>
    <property type="evidence" value="ECO:0007669"/>
    <property type="project" value="InterPro"/>
</dbReference>
<keyword evidence="2 5" id="KW-0812">Transmembrane</keyword>
<dbReference type="PROSITE" id="PS51225">
    <property type="entry name" value="MARVEL"/>
    <property type="match status" value="1"/>
</dbReference>
<evidence type="ECO:0000256" key="2">
    <source>
        <dbReference type="ARBA" id="ARBA00022692"/>
    </source>
</evidence>
<comment type="subcellular location">
    <subcellularLocation>
        <location evidence="1">Membrane</location>
        <topology evidence="1">Multi-pass membrane protein</topology>
    </subcellularLocation>
</comment>
<evidence type="ECO:0000256" key="1">
    <source>
        <dbReference type="ARBA" id="ARBA00004141"/>
    </source>
</evidence>